<dbReference type="PANTHER" id="PTHR43685:SF5">
    <property type="entry name" value="GLYCOSYLTRANSFERASE EPSE-RELATED"/>
    <property type="match status" value="1"/>
</dbReference>
<name>A0A494YBF4_9BURK</name>
<dbReference type="PANTHER" id="PTHR43685">
    <property type="entry name" value="GLYCOSYLTRANSFERASE"/>
    <property type="match status" value="1"/>
</dbReference>
<evidence type="ECO:0000256" key="1">
    <source>
        <dbReference type="ARBA" id="ARBA00006739"/>
    </source>
</evidence>
<protein>
    <submittedName>
        <fullName evidence="5">Glycosyltransferase</fullName>
    </submittedName>
</protein>
<organism evidence="5 6">
    <name type="scientific">Pararobbsia silviterrae</name>
    <dbReference type="NCBI Taxonomy" id="1792498"/>
    <lineage>
        <taxon>Bacteria</taxon>
        <taxon>Pseudomonadati</taxon>
        <taxon>Pseudomonadota</taxon>
        <taxon>Betaproteobacteria</taxon>
        <taxon>Burkholderiales</taxon>
        <taxon>Burkholderiaceae</taxon>
        <taxon>Pararobbsia</taxon>
    </lineage>
</organism>
<evidence type="ECO:0000313" key="6">
    <source>
        <dbReference type="Proteomes" id="UP000270342"/>
    </source>
</evidence>
<dbReference type="GO" id="GO:0016757">
    <property type="term" value="F:glycosyltransferase activity"/>
    <property type="evidence" value="ECO:0007669"/>
    <property type="project" value="UniProtKB-KW"/>
</dbReference>
<dbReference type="Pfam" id="PF00535">
    <property type="entry name" value="Glycos_transf_2"/>
    <property type="match status" value="1"/>
</dbReference>
<dbReference type="OrthoDB" id="9815829at2"/>
<evidence type="ECO:0000256" key="2">
    <source>
        <dbReference type="ARBA" id="ARBA00022676"/>
    </source>
</evidence>
<sequence length="274" mass="30066">MNAAIAPTLDDVAVLLPAYNCQADLERTLASFKEPATVHVLVVDDGSTPPVVAPAMPGLRIDVLRLTPNGGIERALAAGVEVLAARGVRYIARIDAGDLAVPNRLVMQRDWLDAHPDVGALGMRADVVTPDGTFLFKLDVPTDPARIRRVRFARSCFVHSSMMLRTQAVVDAGNYRARYRAAEDLDLFLRIMRTGACANLPQTGVYYELNPGGISATKRRTQIRSTLALQCRYFNPANPYDWIGLAKNLLHFVVPHTWLGALKRRVLRGAARAE</sequence>
<keyword evidence="2" id="KW-0328">Glycosyltransferase</keyword>
<evidence type="ECO:0000313" key="5">
    <source>
        <dbReference type="EMBL" id="RKP59090.1"/>
    </source>
</evidence>
<dbReference type="RefSeq" id="WP_121083641.1">
    <property type="nucleotide sequence ID" value="NZ_RBZU01000001.1"/>
</dbReference>
<evidence type="ECO:0000259" key="4">
    <source>
        <dbReference type="Pfam" id="PF00535"/>
    </source>
</evidence>
<reference evidence="5 6" key="1">
    <citation type="submission" date="2018-10" db="EMBL/GenBank/DDBJ databases">
        <title>Robbsia sp. DHC34, isolated from soil.</title>
        <authorList>
            <person name="Gao Z.-H."/>
            <person name="Qiu L.-H."/>
        </authorList>
    </citation>
    <scope>NUCLEOTIDE SEQUENCE [LARGE SCALE GENOMIC DNA]</scope>
    <source>
        <strain evidence="5 6">DHC34</strain>
    </source>
</reference>
<proteinExistence type="inferred from homology"/>
<dbReference type="AlphaFoldDB" id="A0A494YBF4"/>
<dbReference type="Proteomes" id="UP000270342">
    <property type="component" value="Unassembled WGS sequence"/>
</dbReference>
<accession>A0A494YBF4</accession>
<dbReference type="EMBL" id="RBZU01000001">
    <property type="protein sequence ID" value="RKP59090.1"/>
    <property type="molecule type" value="Genomic_DNA"/>
</dbReference>
<keyword evidence="3 5" id="KW-0808">Transferase</keyword>
<dbReference type="InterPro" id="IPR029044">
    <property type="entry name" value="Nucleotide-diphossugar_trans"/>
</dbReference>
<dbReference type="Gene3D" id="3.90.550.10">
    <property type="entry name" value="Spore Coat Polysaccharide Biosynthesis Protein SpsA, Chain A"/>
    <property type="match status" value="1"/>
</dbReference>
<feature type="domain" description="Glycosyltransferase 2-like" evidence="4">
    <location>
        <begin position="14"/>
        <end position="137"/>
    </location>
</feature>
<comment type="caution">
    <text evidence="5">The sequence shown here is derived from an EMBL/GenBank/DDBJ whole genome shotgun (WGS) entry which is preliminary data.</text>
</comment>
<dbReference type="InterPro" id="IPR001173">
    <property type="entry name" value="Glyco_trans_2-like"/>
</dbReference>
<gene>
    <name evidence="5" type="ORF">D7S86_04055</name>
</gene>
<comment type="similarity">
    <text evidence="1">Belongs to the glycosyltransferase 2 family.</text>
</comment>
<dbReference type="SUPFAM" id="SSF53448">
    <property type="entry name" value="Nucleotide-diphospho-sugar transferases"/>
    <property type="match status" value="1"/>
</dbReference>
<keyword evidence="6" id="KW-1185">Reference proteome</keyword>
<evidence type="ECO:0000256" key="3">
    <source>
        <dbReference type="ARBA" id="ARBA00022679"/>
    </source>
</evidence>
<dbReference type="InterPro" id="IPR050834">
    <property type="entry name" value="Glycosyltransf_2"/>
</dbReference>